<gene>
    <name evidence="3" type="ORF">ACFQ5D_08145</name>
</gene>
<dbReference type="Gene3D" id="3.40.50.1820">
    <property type="entry name" value="alpha/beta hydrolase"/>
    <property type="match status" value="1"/>
</dbReference>
<evidence type="ECO:0000313" key="3">
    <source>
        <dbReference type="EMBL" id="MFD1461403.1"/>
    </source>
</evidence>
<dbReference type="Proteomes" id="UP001597340">
    <property type="component" value="Unassembled WGS sequence"/>
</dbReference>
<dbReference type="GO" id="GO:0016787">
    <property type="term" value="F:hydrolase activity"/>
    <property type="evidence" value="ECO:0007669"/>
    <property type="project" value="UniProtKB-KW"/>
</dbReference>
<dbReference type="PANTHER" id="PTHR43358">
    <property type="entry name" value="ALPHA/BETA-HYDROLASE"/>
    <property type="match status" value="1"/>
</dbReference>
<dbReference type="Pfam" id="PF00561">
    <property type="entry name" value="Abhydrolase_1"/>
    <property type="match status" value="1"/>
</dbReference>
<reference evidence="4" key="1">
    <citation type="journal article" date="2019" name="Int. J. Syst. Evol. Microbiol.">
        <title>The Global Catalogue of Microorganisms (GCM) 10K type strain sequencing project: providing services to taxonomists for standard genome sequencing and annotation.</title>
        <authorList>
            <consortium name="The Broad Institute Genomics Platform"/>
            <consortium name="The Broad Institute Genome Sequencing Center for Infectious Disease"/>
            <person name="Wu L."/>
            <person name="Ma J."/>
        </authorList>
    </citation>
    <scope>NUCLEOTIDE SEQUENCE [LARGE SCALE GENOMIC DNA]</scope>
    <source>
        <strain evidence="4">CCM 9147</strain>
    </source>
</reference>
<keyword evidence="3" id="KW-0378">Hydrolase</keyword>
<keyword evidence="1" id="KW-1133">Transmembrane helix</keyword>
<protein>
    <submittedName>
        <fullName evidence="3">Alpha/beta hydrolase</fullName>
    </submittedName>
</protein>
<dbReference type="InterPro" id="IPR029058">
    <property type="entry name" value="AB_hydrolase_fold"/>
</dbReference>
<dbReference type="SUPFAM" id="SSF53474">
    <property type="entry name" value="alpha/beta-Hydrolases"/>
    <property type="match status" value="1"/>
</dbReference>
<evidence type="ECO:0000259" key="2">
    <source>
        <dbReference type="Pfam" id="PF00561"/>
    </source>
</evidence>
<organism evidence="3 4">
    <name type="scientific">Paenibacillus farraposensis</name>
    <dbReference type="NCBI Taxonomy" id="2807095"/>
    <lineage>
        <taxon>Bacteria</taxon>
        <taxon>Bacillati</taxon>
        <taxon>Bacillota</taxon>
        <taxon>Bacilli</taxon>
        <taxon>Bacillales</taxon>
        <taxon>Paenibacillaceae</taxon>
        <taxon>Paenibacillus</taxon>
    </lineage>
</organism>
<keyword evidence="1" id="KW-0812">Transmembrane</keyword>
<feature type="domain" description="AB hydrolase-1" evidence="2">
    <location>
        <begin position="105"/>
        <end position="214"/>
    </location>
</feature>
<comment type="caution">
    <text evidence="3">The sequence shown here is derived from an EMBL/GenBank/DDBJ whole genome shotgun (WGS) entry which is preliminary data.</text>
</comment>
<proteinExistence type="predicted"/>
<keyword evidence="4" id="KW-1185">Reference proteome</keyword>
<dbReference type="InterPro" id="IPR000073">
    <property type="entry name" value="AB_hydrolase_1"/>
</dbReference>
<feature type="transmembrane region" description="Helical" evidence="1">
    <location>
        <begin position="38"/>
        <end position="59"/>
    </location>
</feature>
<dbReference type="InterPro" id="IPR052920">
    <property type="entry name" value="DNA-binding_regulatory"/>
</dbReference>
<accession>A0ABW4DCA0</accession>
<evidence type="ECO:0000256" key="1">
    <source>
        <dbReference type="SAM" id="Phobius"/>
    </source>
</evidence>
<dbReference type="RefSeq" id="WP_229524825.1">
    <property type="nucleotide sequence ID" value="NZ_JAFFQR010000079.1"/>
</dbReference>
<evidence type="ECO:0000313" key="4">
    <source>
        <dbReference type="Proteomes" id="UP001597340"/>
    </source>
</evidence>
<name>A0ABW4DCA0_9BACL</name>
<keyword evidence="1" id="KW-0472">Membrane</keyword>
<sequence length="328" mass="36690">MAEILKRSIENTQEKVGAEVQTNIHTAKMPKRKKLIKWILSAFLFLVVLLVGFSFLVSYKLTHLTQNTDSFYSLDYPYEKVSFKSSEGDRTIKGVFFPANNSNQTLVVVHGYGSNRWVKGRTEKLVAHFIPEGYNILAFDLSGQGESDGKMVTLGYNEQKDLEGALSYLKERGQAGKKIAVLGFSMGGATSLMVASHDDRIDAVIADSSFSNANLFLSEGLSYFTHLPSFPFNPLIIGVVKYAYGIPLEQLSPIDDLKTVKSKPVFLIHTKADLQIPYENSVQLYNSLKSNPNAKLWTPQKGDHMDAINEYTDEYMNNVSSFLKESLK</sequence>
<dbReference type="EMBL" id="JBHTNZ010000007">
    <property type="protein sequence ID" value="MFD1461403.1"/>
    <property type="molecule type" value="Genomic_DNA"/>
</dbReference>
<dbReference type="PANTHER" id="PTHR43358:SF4">
    <property type="entry name" value="ALPHA_BETA HYDROLASE FOLD-1 DOMAIN-CONTAINING PROTEIN"/>
    <property type="match status" value="1"/>
</dbReference>